<proteinExistence type="predicted"/>
<evidence type="ECO:0000256" key="1">
    <source>
        <dbReference type="ARBA" id="ARBA00025948"/>
    </source>
</evidence>
<dbReference type="InterPro" id="IPR002218">
    <property type="entry name" value="MnmG-rel"/>
</dbReference>
<dbReference type="EMBL" id="AUZI01000033">
    <property type="protein sequence ID" value="KID48057.1"/>
    <property type="molecule type" value="Genomic_DNA"/>
</dbReference>
<dbReference type="Proteomes" id="UP000031184">
    <property type="component" value="Unassembled WGS sequence"/>
</dbReference>
<dbReference type="Pfam" id="PF21680">
    <property type="entry name" value="GIDA_C_1st"/>
    <property type="match status" value="1"/>
</dbReference>
<dbReference type="GO" id="GO:0030488">
    <property type="term" value="P:tRNA methylation"/>
    <property type="evidence" value="ECO:0007669"/>
    <property type="project" value="TreeGrafter"/>
</dbReference>
<comment type="caution">
    <text evidence="3">The sequence shown here is derived from an EMBL/GenBank/DDBJ whole genome shotgun (WGS) entry which is preliminary data.</text>
</comment>
<dbReference type="Gene3D" id="1.10.10.1800">
    <property type="entry name" value="tRNA uridine 5-carboxymethylaminomethyl modification enzyme MnmG/GidA"/>
    <property type="match status" value="1"/>
</dbReference>
<dbReference type="InterPro" id="IPR026904">
    <property type="entry name" value="MnmG_C"/>
</dbReference>
<dbReference type="Pfam" id="PF13932">
    <property type="entry name" value="SAM_GIDA_C"/>
    <property type="match status" value="1"/>
</dbReference>
<reference evidence="3 4" key="1">
    <citation type="submission" date="2013-08" db="EMBL/GenBank/DDBJ databases">
        <title>An opportunistic ruminal bacterium that causes liver abscesses in cattle.</title>
        <authorList>
            <person name="Benahmed F.H."/>
            <person name="Rasmussen M."/>
            <person name="Harbottle H."/>
            <person name="Soppet D."/>
            <person name="Nagaraja T.G."/>
            <person name="Davidson M."/>
        </authorList>
    </citation>
    <scope>NUCLEOTIDE SEQUENCE [LARGE SCALE GENOMIC DNA]</scope>
    <source>
        <strain evidence="3 4">B35</strain>
    </source>
</reference>
<gene>
    <name evidence="3" type="ORF">C095_12335</name>
</gene>
<dbReference type="PATRIC" id="fig|1226633.4.peg.2475"/>
<dbReference type="GO" id="GO:0050660">
    <property type="term" value="F:flavin adenine dinucleotide binding"/>
    <property type="evidence" value="ECO:0007669"/>
    <property type="project" value="InterPro"/>
</dbReference>
<dbReference type="Gene3D" id="1.10.150.570">
    <property type="entry name" value="GidA associated domain, C-terminal subdomain"/>
    <property type="match status" value="1"/>
</dbReference>
<accession>A0A0B4FL73</accession>
<dbReference type="GO" id="GO:0005829">
    <property type="term" value="C:cytosol"/>
    <property type="evidence" value="ECO:0007669"/>
    <property type="project" value="TreeGrafter"/>
</dbReference>
<comment type="subunit">
    <text evidence="1">Homodimer. Heterotetramer of two MnmE and two MnmG subunits.</text>
</comment>
<organism evidence="3 4">
    <name type="scientific">Fusobacterium necrophorum subsp. funduliforme B35</name>
    <dbReference type="NCBI Taxonomy" id="1226633"/>
    <lineage>
        <taxon>Bacteria</taxon>
        <taxon>Fusobacteriati</taxon>
        <taxon>Fusobacteriota</taxon>
        <taxon>Fusobacteriia</taxon>
        <taxon>Fusobacteriales</taxon>
        <taxon>Fusobacteriaceae</taxon>
        <taxon>Fusobacterium</taxon>
    </lineage>
</organism>
<dbReference type="SMART" id="SM01228">
    <property type="entry name" value="GIDA_assoc_3"/>
    <property type="match status" value="1"/>
</dbReference>
<protein>
    <recommendedName>
        <fullName evidence="2">tRNA uridine 5-carboxymethylaminomethyl modification enzyme C-terminal subdomain domain-containing protein</fullName>
    </recommendedName>
</protein>
<dbReference type="PANTHER" id="PTHR11806">
    <property type="entry name" value="GLUCOSE INHIBITED DIVISION PROTEIN A"/>
    <property type="match status" value="1"/>
</dbReference>
<dbReference type="InterPro" id="IPR047001">
    <property type="entry name" value="MnmG_C_subdom"/>
</dbReference>
<evidence type="ECO:0000313" key="3">
    <source>
        <dbReference type="EMBL" id="KID48057.1"/>
    </source>
</evidence>
<evidence type="ECO:0000259" key="2">
    <source>
        <dbReference type="SMART" id="SM01228"/>
    </source>
</evidence>
<dbReference type="InterPro" id="IPR049312">
    <property type="entry name" value="GIDA_C_N"/>
</dbReference>
<dbReference type="AlphaFoldDB" id="A0A0B4FL73"/>
<sequence length="121" mass="13786">MYGFFSKGVKIADILKRKEISYLDLEELIELPECPEFVRNQIETILKYEIFMEREEKQILKFKQLEQQLIPQNFDFSSVKGISNIALSGLLEVKPLSIGEAGRISGVTGNDLALLIAHLRS</sequence>
<dbReference type="PANTHER" id="PTHR11806:SF0">
    <property type="entry name" value="PROTEIN MTO1 HOMOLOG, MITOCHONDRIAL"/>
    <property type="match status" value="1"/>
</dbReference>
<feature type="domain" description="tRNA uridine 5-carboxymethylaminomethyl modification enzyme C-terminal subdomain" evidence="2">
    <location>
        <begin position="46"/>
        <end position="117"/>
    </location>
</feature>
<name>A0A0B4FL73_9FUSO</name>
<dbReference type="GO" id="GO:0002098">
    <property type="term" value="P:tRNA wobble uridine modification"/>
    <property type="evidence" value="ECO:0007669"/>
    <property type="project" value="TreeGrafter"/>
</dbReference>
<evidence type="ECO:0000313" key="4">
    <source>
        <dbReference type="Proteomes" id="UP000031184"/>
    </source>
</evidence>
<dbReference type="InterPro" id="IPR044920">
    <property type="entry name" value="MnmG_C_subdom_sf"/>
</dbReference>